<accession>A0A9W7EP50</accession>
<dbReference type="AlphaFoldDB" id="A0A9W7EP50"/>
<reference evidence="2" key="1">
    <citation type="journal article" date="2023" name="Commun. Biol.">
        <title>Genome analysis of Parmales, the sister group of diatoms, reveals the evolutionary specialization of diatoms from phago-mixotrophs to photoautotrophs.</title>
        <authorList>
            <person name="Ban H."/>
            <person name="Sato S."/>
            <person name="Yoshikawa S."/>
            <person name="Yamada K."/>
            <person name="Nakamura Y."/>
            <person name="Ichinomiya M."/>
            <person name="Sato N."/>
            <person name="Blanc-Mathieu R."/>
            <person name="Endo H."/>
            <person name="Kuwata A."/>
            <person name="Ogata H."/>
        </authorList>
    </citation>
    <scope>NUCLEOTIDE SEQUENCE [LARGE SCALE GENOMIC DNA]</scope>
    <source>
        <strain evidence="2">NIES 3699</strain>
    </source>
</reference>
<name>A0A9W7EP50_9STRA</name>
<proteinExistence type="predicted"/>
<comment type="caution">
    <text evidence="1">The sequence shown here is derived from an EMBL/GenBank/DDBJ whole genome shotgun (WGS) entry which is preliminary data.</text>
</comment>
<evidence type="ECO:0000313" key="1">
    <source>
        <dbReference type="EMBL" id="GMH87814.1"/>
    </source>
</evidence>
<protein>
    <submittedName>
        <fullName evidence="1">Uncharacterized protein</fullName>
    </submittedName>
</protein>
<gene>
    <name evidence="1" type="ORF">TrVE_jg2846</name>
</gene>
<organism evidence="1 2">
    <name type="scientific">Triparma verrucosa</name>
    <dbReference type="NCBI Taxonomy" id="1606542"/>
    <lineage>
        <taxon>Eukaryota</taxon>
        <taxon>Sar</taxon>
        <taxon>Stramenopiles</taxon>
        <taxon>Ochrophyta</taxon>
        <taxon>Bolidophyceae</taxon>
        <taxon>Parmales</taxon>
        <taxon>Triparmaceae</taxon>
        <taxon>Triparma</taxon>
    </lineage>
</organism>
<dbReference type="EMBL" id="BRXX01000075">
    <property type="protein sequence ID" value="GMH87814.1"/>
    <property type="molecule type" value="Genomic_DNA"/>
</dbReference>
<keyword evidence="2" id="KW-1185">Reference proteome</keyword>
<sequence length="198" mass="22152">MKTQNYDAFVFLNDGVTGPIAPSYMPHDWHWVIAFVERLRGGVGLVGTSIVCLPKEDKGGLGPKVEGFAFSLSSHALGIARSKGTSFQQHKTKVSAILDGEYNLTTVLLSNGVKIDCLLKAYQGVDWTEKSQWSCNDQKHPSRSGSYFGTSFHPMEVLFHKSQWANKESVNEKVLDMYVKMTDDAQTRRFEHSPPRKP</sequence>
<dbReference type="Proteomes" id="UP001165160">
    <property type="component" value="Unassembled WGS sequence"/>
</dbReference>
<evidence type="ECO:0000313" key="2">
    <source>
        <dbReference type="Proteomes" id="UP001165160"/>
    </source>
</evidence>